<keyword evidence="8" id="KW-0175">Coiled coil</keyword>
<organism evidence="11 12">
    <name type="scientific">Hydrogenophaga bisanensis</name>
    <dbReference type="NCBI Taxonomy" id="439611"/>
    <lineage>
        <taxon>Bacteria</taxon>
        <taxon>Pseudomonadati</taxon>
        <taxon>Pseudomonadota</taxon>
        <taxon>Betaproteobacteria</taxon>
        <taxon>Burkholderiales</taxon>
        <taxon>Comamonadaceae</taxon>
        <taxon>Hydrogenophaga</taxon>
    </lineage>
</organism>
<feature type="transmembrane region" description="Helical" evidence="10">
    <location>
        <begin position="222"/>
        <end position="241"/>
    </location>
</feature>
<evidence type="ECO:0000256" key="3">
    <source>
        <dbReference type="ARBA" id="ARBA00022448"/>
    </source>
</evidence>
<dbReference type="Gene3D" id="1.20.1730.10">
    <property type="entry name" value="Sodium/glucose cotransporter"/>
    <property type="match status" value="2"/>
</dbReference>
<feature type="transmembrane region" description="Helical" evidence="10">
    <location>
        <begin position="509"/>
        <end position="538"/>
    </location>
</feature>
<dbReference type="EMBL" id="JBHTBX010000004">
    <property type="protein sequence ID" value="MFC7434359.1"/>
    <property type="molecule type" value="Genomic_DNA"/>
</dbReference>
<protein>
    <submittedName>
        <fullName evidence="11">Sodium:solute symporter family protein</fullName>
    </submittedName>
</protein>
<evidence type="ECO:0000256" key="1">
    <source>
        <dbReference type="ARBA" id="ARBA00004141"/>
    </source>
</evidence>
<dbReference type="InterPro" id="IPR001734">
    <property type="entry name" value="Na/solute_symporter"/>
</dbReference>
<dbReference type="PROSITE" id="PS50283">
    <property type="entry name" value="NA_SOLUT_SYMP_3"/>
    <property type="match status" value="1"/>
</dbReference>
<dbReference type="PANTHER" id="PTHR48086">
    <property type="entry name" value="SODIUM/PROLINE SYMPORTER-RELATED"/>
    <property type="match status" value="1"/>
</dbReference>
<proteinExistence type="inferred from homology"/>
<dbReference type="InterPro" id="IPR019899">
    <property type="entry name" value="Na/solute_symporter_VC_2705"/>
</dbReference>
<evidence type="ECO:0000256" key="6">
    <source>
        <dbReference type="ARBA" id="ARBA00023136"/>
    </source>
</evidence>
<comment type="subcellular location">
    <subcellularLocation>
        <location evidence="1">Membrane</location>
        <topology evidence="1">Multi-pass membrane protein</topology>
    </subcellularLocation>
</comment>
<comment type="caution">
    <text evidence="11">The sequence shown here is derived from an EMBL/GenBank/DDBJ whole genome shotgun (WGS) entry which is preliminary data.</text>
</comment>
<keyword evidence="5 10" id="KW-1133">Transmembrane helix</keyword>
<feature type="transmembrane region" description="Helical" evidence="10">
    <location>
        <begin position="613"/>
        <end position="631"/>
    </location>
</feature>
<dbReference type="InterPro" id="IPR038377">
    <property type="entry name" value="Na/Glc_symporter_sf"/>
</dbReference>
<evidence type="ECO:0000313" key="11">
    <source>
        <dbReference type="EMBL" id="MFC7434359.1"/>
    </source>
</evidence>
<keyword evidence="4 10" id="KW-0812">Transmembrane</keyword>
<feature type="transmembrane region" description="Helical" evidence="10">
    <location>
        <begin position="651"/>
        <end position="676"/>
    </location>
</feature>
<feature type="coiled-coil region" evidence="8">
    <location>
        <begin position="295"/>
        <end position="322"/>
    </location>
</feature>
<dbReference type="Proteomes" id="UP001596495">
    <property type="component" value="Unassembled WGS sequence"/>
</dbReference>
<feature type="region of interest" description="Disordered" evidence="9">
    <location>
        <begin position="350"/>
        <end position="373"/>
    </location>
</feature>
<evidence type="ECO:0000256" key="9">
    <source>
        <dbReference type="SAM" id="MobiDB-lite"/>
    </source>
</evidence>
<evidence type="ECO:0000313" key="12">
    <source>
        <dbReference type="Proteomes" id="UP001596495"/>
    </source>
</evidence>
<evidence type="ECO:0000256" key="5">
    <source>
        <dbReference type="ARBA" id="ARBA00022989"/>
    </source>
</evidence>
<evidence type="ECO:0000256" key="4">
    <source>
        <dbReference type="ARBA" id="ARBA00022692"/>
    </source>
</evidence>
<evidence type="ECO:0000256" key="8">
    <source>
        <dbReference type="SAM" id="Coils"/>
    </source>
</evidence>
<feature type="transmembrane region" description="Helical" evidence="10">
    <location>
        <begin position="48"/>
        <end position="68"/>
    </location>
</feature>
<feature type="transmembrane region" description="Helical" evidence="10">
    <location>
        <begin position="422"/>
        <end position="443"/>
    </location>
</feature>
<dbReference type="CDD" id="cd11480">
    <property type="entry name" value="SLC5sbd_u4"/>
    <property type="match status" value="1"/>
</dbReference>
<dbReference type="InterPro" id="IPR050277">
    <property type="entry name" value="Sodium:Solute_Symporter"/>
</dbReference>
<dbReference type="PROSITE" id="PS00018">
    <property type="entry name" value="EF_HAND_1"/>
    <property type="match status" value="1"/>
</dbReference>
<keyword evidence="6 10" id="KW-0472">Membrane</keyword>
<dbReference type="NCBIfam" id="TIGR03648">
    <property type="entry name" value="Na_symport_lg"/>
    <property type="match status" value="1"/>
</dbReference>
<evidence type="ECO:0000256" key="2">
    <source>
        <dbReference type="ARBA" id="ARBA00006434"/>
    </source>
</evidence>
<feature type="transmembrane region" description="Helical" evidence="10">
    <location>
        <begin position="117"/>
        <end position="138"/>
    </location>
</feature>
<keyword evidence="12" id="KW-1185">Reference proteome</keyword>
<comment type="similarity">
    <text evidence="2 7">Belongs to the sodium:solute symporter (SSF) (TC 2.A.21) family.</text>
</comment>
<dbReference type="RefSeq" id="WP_382255620.1">
    <property type="nucleotide sequence ID" value="NZ_JBHTBX010000004.1"/>
</dbReference>
<dbReference type="PANTHER" id="PTHR48086:SF5">
    <property type="entry name" value="NA(+):SOLUTE SYMPORTER (SSF FAMILY)"/>
    <property type="match status" value="1"/>
</dbReference>
<name>A0ABW2R8G9_9BURK</name>
<dbReference type="InterPro" id="IPR018247">
    <property type="entry name" value="EF_Hand_1_Ca_BS"/>
</dbReference>
<feature type="transmembrane region" description="Helical" evidence="10">
    <location>
        <begin position="21"/>
        <end position="42"/>
    </location>
</feature>
<feature type="transmembrane region" description="Helical" evidence="10">
    <location>
        <begin position="582"/>
        <end position="606"/>
    </location>
</feature>
<feature type="transmembrane region" description="Helical" evidence="10">
    <location>
        <begin position="559"/>
        <end position="576"/>
    </location>
</feature>
<feature type="transmembrane region" description="Helical" evidence="10">
    <location>
        <begin position="183"/>
        <end position="210"/>
    </location>
</feature>
<reference evidence="12" key="1">
    <citation type="journal article" date="2019" name="Int. J. Syst. Evol. Microbiol.">
        <title>The Global Catalogue of Microorganisms (GCM) 10K type strain sequencing project: providing services to taxonomists for standard genome sequencing and annotation.</title>
        <authorList>
            <consortium name="The Broad Institute Genomics Platform"/>
            <consortium name="The Broad Institute Genome Sequencing Center for Infectious Disease"/>
            <person name="Wu L."/>
            <person name="Ma J."/>
        </authorList>
    </citation>
    <scope>NUCLEOTIDE SEQUENCE [LARGE SCALE GENOMIC DNA]</scope>
    <source>
        <strain evidence="12">CCUG 54518</strain>
    </source>
</reference>
<evidence type="ECO:0000256" key="10">
    <source>
        <dbReference type="SAM" id="Phobius"/>
    </source>
</evidence>
<accession>A0ABW2R8G9</accession>
<dbReference type="Pfam" id="PF00474">
    <property type="entry name" value="SSF"/>
    <property type="match status" value="2"/>
</dbReference>
<gene>
    <name evidence="11" type="ORF">ACFQNJ_07525</name>
</gene>
<feature type="transmembrane region" description="Helical" evidence="10">
    <location>
        <begin position="158"/>
        <end position="177"/>
    </location>
</feature>
<keyword evidence="3" id="KW-0813">Transport</keyword>
<evidence type="ECO:0000256" key="7">
    <source>
        <dbReference type="RuleBase" id="RU362091"/>
    </source>
</evidence>
<sequence>MSLWRRPPDSGPSFKRQLDRVYQVYTAGFILLVVMLAVLEQLGLSREWISSIFLMVTIGVYAGIGIMSRTTDATEYYVAGRRVPAIYNGMAVGSDWMSAASFMGMAGTLYLTGYNGLAFVMGWSGGYCLVALLLAPYLRKFGQFTIPDFLGERYGGHLPRLLGIAAAILCSFTYVVAQISGVGLITASLTGVAFELGIFLGLGGILVCSFLGGMRAVTWTQVAQYIVIIIAYLVPVLWLSVKQTGVPVPQAIYGFQLEKVTAKERLLTHDPTEVEVRDIYRQRAQELADKLSDPAAAMLADRQQAEERLSRLRQEGASLSQTAAAERQLAMLPRDVDAAVALWTRQKQEADTKSKPLNGMPPHAIPFTGDPQGSLAERREYEESRRNFLALVFCLMVGTAALPHILMRYYTVPDVQEARKSVAWSLLFICLLYFTAPALAVMIKFEVFHGLVGTPMDQLPQWISTWNRVDPALLSVNDVNQDGKLQLNELTIGGDILVLAMPEIAGLPFVISGLVAAGGLAAALSTADGLLLTIASALSHDLYYKMIDPNASTARRVTISKVLLLVVALMAAYVAAQKPADILFLVSAAFSFAAAAFFPALVLGIFWKRANGLAASLGMIAGLAMTFYYMATTQPWLRAVFGITSPVELWWGIQPISAGVFGVPVGFAVIILVSLVSPRPDGATRALVEGIRLPGKAGGAKDDRPL</sequence>
<feature type="transmembrane region" description="Helical" evidence="10">
    <location>
        <begin position="388"/>
        <end position="410"/>
    </location>
</feature>